<dbReference type="RefSeq" id="WP_090167404.1">
    <property type="nucleotide sequence ID" value="NZ_FOFB01000008.1"/>
</dbReference>
<dbReference type="InParanoid" id="A0A1H9F0D1"/>
<proteinExistence type="predicted"/>
<dbReference type="OrthoDB" id="893325at2"/>
<dbReference type="EMBL" id="FOFB01000008">
    <property type="protein sequence ID" value="SEQ31444.1"/>
    <property type="molecule type" value="Genomic_DNA"/>
</dbReference>
<keyword evidence="1" id="KW-0732">Signal</keyword>
<organism evidence="2 3">
    <name type="scientific">Neolewinella agarilytica</name>
    <dbReference type="NCBI Taxonomy" id="478744"/>
    <lineage>
        <taxon>Bacteria</taxon>
        <taxon>Pseudomonadati</taxon>
        <taxon>Bacteroidota</taxon>
        <taxon>Saprospiria</taxon>
        <taxon>Saprospirales</taxon>
        <taxon>Lewinellaceae</taxon>
        <taxon>Neolewinella</taxon>
    </lineage>
</organism>
<evidence type="ECO:0000313" key="3">
    <source>
        <dbReference type="Proteomes" id="UP000199021"/>
    </source>
</evidence>
<name>A0A1H9F0D1_9BACT</name>
<protein>
    <recommendedName>
        <fullName evidence="4">Outer membrane protein beta-barrel domain-containing protein</fullName>
    </recommendedName>
</protein>
<keyword evidence="3" id="KW-1185">Reference proteome</keyword>
<feature type="chain" id="PRO_5011726566" description="Outer membrane protein beta-barrel domain-containing protein" evidence="1">
    <location>
        <begin position="20"/>
        <end position="189"/>
    </location>
</feature>
<evidence type="ECO:0000313" key="2">
    <source>
        <dbReference type="EMBL" id="SEQ31444.1"/>
    </source>
</evidence>
<dbReference type="Proteomes" id="UP000199021">
    <property type="component" value="Unassembled WGS sequence"/>
</dbReference>
<dbReference type="STRING" id="478744.SAMN05444359_10838"/>
<feature type="signal peptide" evidence="1">
    <location>
        <begin position="1"/>
        <end position="19"/>
    </location>
</feature>
<gene>
    <name evidence="2" type="ORF">SAMN05444359_10838</name>
</gene>
<accession>A0A1H9F0D1</accession>
<dbReference type="AlphaFoldDB" id="A0A1H9F0D1"/>
<evidence type="ECO:0000256" key="1">
    <source>
        <dbReference type="SAM" id="SignalP"/>
    </source>
</evidence>
<sequence>MTRFYIFLILSCLSLSSFAQSESKPTPVKLVLSGALEFGGDEVAEVLFTNGDSQSVNAGQGGSLFAGAQVHIPSLNQVFLRGTVGFKYVTTAAENVNIRMTRVPVLLTAHYLITDAIHIGGGLVMHTGIKFKADGLGADIPFDAAFGPRIEAGYKGLALTYTAQNYVSEDGDEYAANAFGISYTFTIPK</sequence>
<reference evidence="3" key="1">
    <citation type="submission" date="2016-10" db="EMBL/GenBank/DDBJ databases">
        <authorList>
            <person name="Varghese N."/>
            <person name="Submissions S."/>
        </authorList>
    </citation>
    <scope>NUCLEOTIDE SEQUENCE [LARGE SCALE GENOMIC DNA]</scope>
    <source>
        <strain evidence="3">DSM 24740</strain>
    </source>
</reference>
<evidence type="ECO:0008006" key="4">
    <source>
        <dbReference type="Google" id="ProtNLM"/>
    </source>
</evidence>